<feature type="transmembrane region" description="Helical" evidence="2">
    <location>
        <begin position="294"/>
        <end position="314"/>
    </location>
</feature>
<comment type="caution">
    <text evidence="3">The sequence shown here is derived from an EMBL/GenBank/DDBJ whole genome shotgun (WGS) entry which is preliminary data.</text>
</comment>
<feature type="transmembrane region" description="Helical" evidence="2">
    <location>
        <begin position="125"/>
        <end position="147"/>
    </location>
</feature>
<feature type="transmembrane region" description="Helical" evidence="2">
    <location>
        <begin position="368"/>
        <end position="390"/>
    </location>
</feature>
<gene>
    <name evidence="3" type="ORF">PGLA1383_LOCUS40224</name>
</gene>
<organism evidence="3 4">
    <name type="scientific">Polarella glacialis</name>
    <name type="common">Dinoflagellate</name>
    <dbReference type="NCBI Taxonomy" id="89957"/>
    <lineage>
        <taxon>Eukaryota</taxon>
        <taxon>Sar</taxon>
        <taxon>Alveolata</taxon>
        <taxon>Dinophyceae</taxon>
        <taxon>Suessiales</taxon>
        <taxon>Suessiaceae</taxon>
        <taxon>Polarella</taxon>
    </lineage>
</organism>
<proteinExistence type="predicted"/>
<feature type="transmembrane region" description="Helical" evidence="2">
    <location>
        <begin position="207"/>
        <end position="225"/>
    </location>
</feature>
<evidence type="ECO:0000256" key="1">
    <source>
        <dbReference type="SAM" id="MobiDB-lite"/>
    </source>
</evidence>
<keyword evidence="2" id="KW-0812">Transmembrane</keyword>
<dbReference type="CDD" id="cd06174">
    <property type="entry name" value="MFS"/>
    <property type="match status" value="1"/>
</dbReference>
<feature type="transmembrane region" description="Helical" evidence="2">
    <location>
        <begin position="402"/>
        <end position="419"/>
    </location>
</feature>
<dbReference type="SUPFAM" id="SSF103473">
    <property type="entry name" value="MFS general substrate transporter"/>
    <property type="match status" value="1"/>
</dbReference>
<sequence>MEVTLRESGGAAGYQGEFGLAVAPVVLGRAAVNDALDEPSMEPRREEDLNNNNKNSNYNMILPTKGAAPSRVSDNASDSLVLAELQDVNRKLDELLLSQKQHQKGPLQILFGKRAALDEESWTRLTLALSMVCTFSLAPLVFGFPALRQMLLEEWALEDSQAGGASYSQGPERDKYFALVFTCGSAASQFGRLPFGIFVDRCGPRRALPVAALVVGSGAVLLALSSQQRPYYQWAYLLLGFGGSGVQVASMATAKLAQQKALVGTCVSMFYMFGFAVFRLAMVLMRSTGSTPQSVFYSLAATSLVLATMVAAVFPEHRHPQARPDRPAADLLRPTDKKTDLAASPTNQVQTDDPGAWPLLMSLKFWKLAAWFSCLLLVSNFFMATAALRLGPSVSVADLQPLSLDVVFVIMAPTVLLVGQLLQRLPGPEPLFAAIAALTALHSAGCLLPATTASWVQGQYVLYCVSRGWLFAGCFASVGLVFGYRHFGLLVGVICITGGAATLLVTPLVDWALASASGSLPFWPIDIAFVASSLAWAVAYGLPPLHAMCAKRSRAAVADGVDSSHVLSEQLPDVESDSVLTKVITRKIRRGCYEQYKIHMLELNIAAEAHPGFLGLTSTCVEPKKGQATIFVSVLRFQGLQQNLRWNESAALQLFTERISPLSDWSSKTQLAEPAGRALYVSLPSVDPSTWSSALGPQVAGLLLVWLLSSAAGFGFSSAACAASPATCELGALAPDGPIWPASVAWSAILNLSSLVLAFGVLSVALGPQVIPRLKDD</sequence>
<keyword evidence="4" id="KW-1185">Reference proteome</keyword>
<reference evidence="3" key="1">
    <citation type="submission" date="2021-02" db="EMBL/GenBank/DDBJ databases">
        <authorList>
            <person name="Dougan E. K."/>
            <person name="Rhodes N."/>
            <person name="Thang M."/>
            <person name="Chan C."/>
        </authorList>
    </citation>
    <scope>NUCLEOTIDE SEQUENCE</scope>
</reference>
<evidence type="ECO:0000313" key="3">
    <source>
        <dbReference type="EMBL" id="CAE8622858.1"/>
    </source>
</evidence>
<feature type="transmembrane region" description="Helical" evidence="2">
    <location>
        <begin position="176"/>
        <end position="195"/>
    </location>
</feature>
<keyword evidence="2" id="KW-1133">Transmembrane helix</keyword>
<feature type="transmembrane region" description="Helical" evidence="2">
    <location>
        <begin position="489"/>
        <end position="509"/>
    </location>
</feature>
<evidence type="ECO:0000256" key="2">
    <source>
        <dbReference type="SAM" id="Phobius"/>
    </source>
</evidence>
<dbReference type="AlphaFoldDB" id="A0A813G9B1"/>
<dbReference type="OrthoDB" id="330047at2759"/>
<dbReference type="Gene3D" id="1.20.1250.20">
    <property type="entry name" value="MFS general substrate transporter like domains"/>
    <property type="match status" value="1"/>
</dbReference>
<dbReference type="EMBL" id="CAJNNV010028071">
    <property type="protein sequence ID" value="CAE8622858.1"/>
    <property type="molecule type" value="Genomic_DNA"/>
</dbReference>
<evidence type="ECO:0000313" key="4">
    <source>
        <dbReference type="Proteomes" id="UP000654075"/>
    </source>
</evidence>
<feature type="transmembrane region" description="Helical" evidence="2">
    <location>
        <begin position="521"/>
        <end position="542"/>
    </location>
</feature>
<dbReference type="PANTHER" id="PTHR20765">
    <property type="entry name" value="SOLUTE CARRIER FAMILY 43 MEMBER 3-RELATED"/>
    <property type="match status" value="1"/>
</dbReference>
<dbReference type="GO" id="GO:0022857">
    <property type="term" value="F:transmembrane transporter activity"/>
    <property type="evidence" value="ECO:0007669"/>
    <property type="project" value="InterPro"/>
</dbReference>
<feature type="transmembrane region" description="Helical" evidence="2">
    <location>
        <begin position="745"/>
        <end position="766"/>
    </location>
</feature>
<feature type="transmembrane region" description="Helical" evidence="2">
    <location>
        <begin position="231"/>
        <end position="249"/>
    </location>
</feature>
<dbReference type="PANTHER" id="PTHR20765:SF1">
    <property type="entry name" value="EQUILIBRATIVE NUCLEOBASE TRANSPORTER 1"/>
    <property type="match status" value="1"/>
</dbReference>
<keyword evidence="2" id="KW-0472">Membrane</keyword>
<dbReference type="Proteomes" id="UP000654075">
    <property type="component" value="Unassembled WGS sequence"/>
</dbReference>
<dbReference type="Pfam" id="PF07690">
    <property type="entry name" value="MFS_1"/>
    <property type="match status" value="1"/>
</dbReference>
<feature type="transmembrane region" description="Helical" evidence="2">
    <location>
        <begin position="261"/>
        <end position="282"/>
    </location>
</feature>
<dbReference type="InterPro" id="IPR027197">
    <property type="entry name" value="SLC43A3"/>
</dbReference>
<dbReference type="InterPro" id="IPR011701">
    <property type="entry name" value="MFS"/>
</dbReference>
<name>A0A813G9B1_POLGL</name>
<accession>A0A813G9B1</accession>
<feature type="region of interest" description="Disordered" evidence="1">
    <location>
        <begin position="38"/>
        <end position="58"/>
    </location>
</feature>
<dbReference type="InterPro" id="IPR011008">
    <property type="entry name" value="Dimeric_a/b-barrel"/>
</dbReference>
<protein>
    <submittedName>
        <fullName evidence="3">Uncharacterized protein</fullName>
    </submittedName>
</protein>
<dbReference type="SUPFAM" id="SSF54909">
    <property type="entry name" value="Dimeric alpha+beta barrel"/>
    <property type="match status" value="1"/>
</dbReference>
<feature type="transmembrane region" description="Helical" evidence="2">
    <location>
        <begin position="699"/>
        <end position="725"/>
    </location>
</feature>
<dbReference type="InterPro" id="IPR036259">
    <property type="entry name" value="MFS_trans_sf"/>
</dbReference>
<feature type="transmembrane region" description="Helical" evidence="2">
    <location>
        <begin position="431"/>
        <end position="454"/>
    </location>
</feature>
<feature type="transmembrane region" description="Helical" evidence="2">
    <location>
        <begin position="460"/>
        <end position="482"/>
    </location>
</feature>